<feature type="compositionally biased region" description="Basic and acidic residues" evidence="1">
    <location>
        <begin position="335"/>
        <end position="345"/>
    </location>
</feature>
<feature type="compositionally biased region" description="Basic and acidic residues" evidence="1">
    <location>
        <begin position="50"/>
        <end position="105"/>
    </location>
</feature>
<feature type="compositionally biased region" description="Acidic residues" evidence="1">
    <location>
        <begin position="316"/>
        <end position="334"/>
    </location>
</feature>
<feature type="compositionally biased region" description="Basic and acidic residues" evidence="1">
    <location>
        <begin position="171"/>
        <end position="190"/>
    </location>
</feature>
<feature type="region of interest" description="Disordered" evidence="1">
    <location>
        <begin position="459"/>
        <end position="483"/>
    </location>
</feature>
<proteinExistence type="predicted"/>
<feature type="compositionally biased region" description="Polar residues" evidence="1">
    <location>
        <begin position="300"/>
        <end position="311"/>
    </location>
</feature>
<name>A0A388JSG6_CHABU</name>
<protein>
    <submittedName>
        <fullName evidence="2">Uncharacterized protein</fullName>
    </submittedName>
</protein>
<dbReference type="Gramene" id="GBG60697">
    <property type="protein sequence ID" value="GBG60697"/>
    <property type="gene ID" value="CBR_g12433"/>
</dbReference>
<evidence type="ECO:0000256" key="1">
    <source>
        <dbReference type="SAM" id="MobiDB-lite"/>
    </source>
</evidence>
<feature type="compositionally biased region" description="Basic and acidic residues" evidence="1">
    <location>
        <begin position="237"/>
        <end position="262"/>
    </location>
</feature>
<feature type="compositionally biased region" description="Polar residues" evidence="1">
    <location>
        <begin position="467"/>
        <end position="477"/>
    </location>
</feature>
<reference evidence="2 3" key="1">
    <citation type="journal article" date="2018" name="Cell">
        <title>The Chara Genome: Secondary Complexity and Implications for Plant Terrestrialization.</title>
        <authorList>
            <person name="Nishiyama T."/>
            <person name="Sakayama H."/>
            <person name="Vries J.D."/>
            <person name="Buschmann H."/>
            <person name="Saint-Marcoux D."/>
            <person name="Ullrich K.K."/>
            <person name="Haas F.B."/>
            <person name="Vanderstraeten L."/>
            <person name="Becker D."/>
            <person name="Lang D."/>
            <person name="Vosolsobe S."/>
            <person name="Rombauts S."/>
            <person name="Wilhelmsson P.K.I."/>
            <person name="Janitza P."/>
            <person name="Kern R."/>
            <person name="Heyl A."/>
            <person name="Rumpler F."/>
            <person name="Villalobos L.I.A.C."/>
            <person name="Clay J.M."/>
            <person name="Skokan R."/>
            <person name="Toyoda A."/>
            <person name="Suzuki Y."/>
            <person name="Kagoshima H."/>
            <person name="Schijlen E."/>
            <person name="Tajeshwar N."/>
            <person name="Catarino B."/>
            <person name="Hetherington A.J."/>
            <person name="Saltykova A."/>
            <person name="Bonnot C."/>
            <person name="Breuninger H."/>
            <person name="Symeonidi A."/>
            <person name="Radhakrishnan G.V."/>
            <person name="Van Nieuwerburgh F."/>
            <person name="Deforce D."/>
            <person name="Chang C."/>
            <person name="Karol K.G."/>
            <person name="Hedrich R."/>
            <person name="Ulvskov P."/>
            <person name="Glockner G."/>
            <person name="Delwiche C.F."/>
            <person name="Petrasek J."/>
            <person name="Van de Peer Y."/>
            <person name="Friml J."/>
            <person name="Beilby M."/>
            <person name="Dolan L."/>
            <person name="Kohara Y."/>
            <person name="Sugano S."/>
            <person name="Fujiyama A."/>
            <person name="Delaux P.-M."/>
            <person name="Quint M."/>
            <person name="TheiBen G."/>
            <person name="Hagemann M."/>
            <person name="Harholt J."/>
            <person name="Dunand C."/>
            <person name="Zachgo S."/>
            <person name="Langdale J."/>
            <person name="Maumus F."/>
            <person name="Straeten D.V.D."/>
            <person name="Gould S.B."/>
            <person name="Rensing S.A."/>
        </authorList>
    </citation>
    <scope>NUCLEOTIDE SEQUENCE [LARGE SCALE GENOMIC DNA]</scope>
    <source>
        <strain evidence="2 3">S276</strain>
    </source>
</reference>
<organism evidence="2 3">
    <name type="scientific">Chara braunii</name>
    <name type="common">Braun's stonewort</name>
    <dbReference type="NCBI Taxonomy" id="69332"/>
    <lineage>
        <taxon>Eukaryota</taxon>
        <taxon>Viridiplantae</taxon>
        <taxon>Streptophyta</taxon>
        <taxon>Charophyceae</taxon>
        <taxon>Charales</taxon>
        <taxon>Characeae</taxon>
        <taxon>Chara</taxon>
    </lineage>
</organism>
<comment type="caution">
    <text evidence="2">The sequence shown here is derived from an EMBL/GenBank/DDBJ whole genome shotgun (WGS) entry which is preliminary data.</text>
</comment>
<dbReference type="EMBL" id="BFEA01000014">
    <property type="protein sequence ID" value="GBG60697.1"/>
    <property type="molecule type" value="Genomic_DNA"/>
</dbReference>
<feature type="region of interest" description="Disordered" evidence="1">
    <location>
        <begin position="403"/>
        <end position="428"/>
    </location>
</feature>
<sequence length="584" mass="67157">MAEQGLAEIEVVSADTPWCADCRRFYHYVGNPDCPTNSRHKDQRKQKGKSGHEKSKDNAEKNPKGKEKEKGKERGRKEKDKGSREKDGRKSSDRDKEKEREKESHYPTTGRELVVWKERSKFTYQEVLKGTETHQKETNEREVEKEKEREQKETELKEDGKNKQEDEDMEEKGIKEEDLGDMEEKNGVNHEEEEEKQEERTEGEIEEEEEEDEKEEEEEEDEEDEEEEEEEEEEDNELQKEREKEEDKGNPRREEGKDKAENLDETPGEEFPVSRIGKAKNEDGLEKVNKEFPTEEIRGNPNSEDMGTTKKTVGDLLEEGEEQGDEQTEEDLVEEEGRNNSKSEGEVDILGIVRETLQGRITEDNSWNSPQDLLTQYDAARALTHGSLSGKAKLYYNDMYESDRKKEGRPDQEEGGLTEEVQKESTKEWSFIDTEPPTVPGKTRCSILKEVNHKINRIVIPGGSPSKRAQMNDATGVSTTEEESIEISPERIQKSVGVGQKRSYLHQVARREISLSRPMKTFSEQDRLKGAVEKYLVPLICSDVSSNDTLVLTRLTNNEVAEIPAIPVKDTPTDEEIVELTKRS</sequence>
<evidence type="ECO:0000313" key="3">
    <source>
        <dbReference type="Proteomes" id="UP000265515"/>
    </source>
</evidence>
<accession>A0A388JSG6</accession>
<feature type="compositionally biased region" description="Basic and acidic residues" evidence="1">
    <location>
        <begin position="279"/>
        <end position="298"/>
    </location>
</feature>
<feature type="compositionally biased region" description="Acidic residues" evidence="1">
    <location>
        <begin position="204"/>
        <end position="236"/>
    </location>
</feature>
<keyword evidence="3" id="KW-1185">Reference proteome</keyword>
<feature type="region of interest" description="Disordered" evidence="1">
    <location>
        <begin position="29"/>
        <end position="347"/>
    </location>
</feature>
<dbReference type="AlphaFoldDB" id="A0A388JSG6"/>
<gene>
    <name evidence="2" type="ORF">CBR_g12433</name>
</gene>
<feature type="compositionally biased region" description="Basic and acidic residues" evidence="1">
    <location>
        <begin position="129"/>
        <end position="164"/>
    </location>
</feature>
<feature type="compositionally biased region" description="Basic and acidic residues" evidence="1">
    <location>
        <begin position="403"/>
        <end position="412"/>
    </location>
</feature>
<dbReference type="Proteomes" id="UP000265515">
    <property type="component" value="Unassembled WGS sequence"/>
</dbReference>
<evidence type="ECO:0000313" key="2">
    <source>
        <dbReference type="EMBL" id="GBG60697.1"/>
    </source>
</evidence>